<dbReference type="Proteomes" id="UP001230300">
    <property type="component" value="Unassembled WGS sequence"/>
</dbReference>
<dbReference type="AlphaFoldDB" id="A0AAW6XGE8"/>
<dbReference type="PANTHER" id="PTHR33713">
    <property type="entry name" value="ANTITOXIN YAFN-RELATED"/>
    <property type="match status" value="1"/>
</dbReference>
<dbReference type="Gene3D" id="3.40.1620.10">
    <property type="entry name" value="YefM-like domain"/>
    <property type="match status" value="1"/>
</dbReference>
<dbReference type="RefSeq" id="WP_007127121.1">
    <property type="nucleotide sequence ID" value="NZ_AP025163.1"/>
</dbReference>
<dbReference type="Pfam" id="PF02604">
    <property type="entry name" value="PhdYeFM_antitox"/>
    <property type="match status" value="1"/>
</dbReference>
<evidence type="ECO:0000256" key="2">
    <source>
        <dbReference type="RuleBase" id="RU362080"/>
    </source>
</evidence>
<name>A0AAW6XGE8_9LACO</name>
<dbReference type="NCBIfam" id="TIGR01552">
    <property type="entry name" value="phd_fam"/>
    <property type="match status" value="1"/>
</dbReference>
<dbReference type="EMBL" id="JASOGN010000031">
    <property type="protein sequence ID" value="MDK6503107.1"/>
    <property type="molecule type" value="Genomic_DNA"/>
</dbReference>
<sequence>MMEKIINPTTARTNLFSLIKNANRDSQPVIIAGSNDSRSAVLIGKKDYDALQETMNLMMNGQIQATLSRKDDESVDLDEMIKEVDHE</sequence>
<dbReference type="InterPro" id="IPR036165">
    <property type="entry name" value="YefM-like_sf"/>
</dbReference>
<protein>
    <recommendedName>
        <fullName evidence="2">Antitoxin</fullName>
    </recommendedName>
</protein>
<dbReference type="InterPro" id="IPR051405">
    <property type="entry name" value="phD/YefM_antitoxin"/>
</dbReference>
<dbReference type="InterPro" id="IPR006442">
    <property type="entry name" value="Antitoxin_Phd/YefM"/>
</dbReference>
<gene>
    <name evidence="3" type="ORF">QP235_07845</name>
</gene>
<evidence type="ECO:0000313" key="4">
    <source>
        <dbReference type="Proteomes" id="UP001230300"/>
    </source>
</evidence>
<comment type="function">
    <text evidence="2">Antitoxin component of a type II toxin-antitoxin (TA) system.</text>
</comment>
<comment type="caution">
    <text evidence="3">The sequence shown here is derived from an EMBL/GenBank/DDBJ whole genome shotgun (WGS) entry which is preliminary data.</text>
</comment>
<organism evidence="3 4">
    <name type="scientific">Lactobacillus crispatus</name>
    <dbReference type="NCBI Taxonomy" id="47770"/>
    <lineage>
        <taxon>Bacteria</taxon>
        <taxon>Bacillati</taxon>
        <taxon>Bacillota</taxon>
        <taxon>Bacilli</taxon>
        <taxon>Lactobacillales</taxon>
        <taxon>Lactobacillaceae</taxon>
        <taxon>Lactobacillus</taxon>
    </lineage>
</organism>
<comment type="similarity">
    <text evidence="1 2">Belongs to the phD/YefM antitoxin family.</text>
</comment>
<proteinExistence type="inferred from homology"/>
<dbReference type="SUPFAM" id="SSF143120">
    <property type="entry name" value="YefM-like"/>
    <property type="match status" value="1"/>
</dbReference>
<accession>A0AAW6XGE8</accession>
<dbReference type="PANTHER" id="PTHR33713:SF6">
    <property type="entry name" value="ANTITOXIN YEFM"/>
    <property type="match status" value="1"/>
</dbReference>
<evidence type="ECO:0000313" key="3">
    <source>
        <dbReference type="EMBL" id="MDK6503107.1"/>
    </source>
</evidence>
<reference evidence="3" key="1">
    <citation type="submission" date="2023-05" db="EMBL/GenBank/DDBJ databases">
        <title>Cataloging the Phylogenetic Diversity of Human Bladder Bacteria.</title>
        <authorList>
            <person name="Du J."/>
        </authorList>
    </citation>
    <scope>NUCLEOTIDE SEQUENCE</scope>
    <source>
        <strain evidence="3">UMB9226</strain>
    </source>
</reference>
<evidence type="ECO:0000256" key="1">
    <source>
        <dbReference type="ARBA" id="ARBA00009981"/>
    </source>
</evidence>